<proteinExistence type="predicted"/>
<evidence type="ECO:0000313" key="2">
    <source>
        <dbReference type="EMBL" id="MBD8487300.1"/>
    </source>
</evidence>
<dbReference type="InterPro" id="IPR046947">
    <property type="entry name" value="LytR-like"/>
</dbReference>
<comment type="caution">
    <text evidence="2">The sequence shown here is derived from an EMBL/GenBank/DDBJ whole genome shotgun (WGS) entry which is preliminary data.</text>
</comment>
<organism evidence="2 3">
    <name type="scientific">Echinicola arenosa</name>
    <dbReference type="NCBI Taxonomy" id="2774144"/>
    <lineage>
        <taxon>Bacteria</taxon>
        <taxon>Pseudomonadati</taxon>
        <taxon>Bacteroidota</taxon>
        <taxon>Cytophagia</taxon>
        <taxon>Cytophagales</taxon>
        <taxon>Cyclobacteriaceae</taxon>
        <taxon>Echinicola</taxon>
    </lineage>
</organism>
<dbReference type="PANTHER" id="PTHR37299">
    <property type="entry name" value="TRANSCRIPTIONAL REGULATOR-RELATED"/>
    <property type="match status" value="1"/>
</dbReference>
<protein>
    <submittedName>
        <fullName evidence="2">LytTR family transcriptional regulator</fullName>
    </submittedName>
</protein>
<dbReference type="PANTHER" id="PTHR37299:SF1">
    <property type="entry name" value="STAGE 0 SPORULATION PROTEIN A HOMOLOG"/>
    <property type="match status" value="1"/>
</dbReference>
<sequence>MKNRSMVNEECIYFKRGTEIIRTEYSKICYVQVKEYMVQIVMDEGEIISQWQSLKEFQLKLPDYFVKISRSKVVNWDKVVSIDKKSRNVKLIDGSEHQISFRKLQEIGRLI</sequence>
<accession>A0ABR9AFB0</accession>
<dbReference type="Gene3D" id="2.40.50.1020">
    <property type="entry name" value="LytTr DNA-binding domain"/>
    <property type="match status" value="1"/>
</dbReference>
<name>A0ABR9AFB0_9BACT</name>
<evidence type="ECO:0000313" key="3">
    <source>
        <dbReference type="Proteomes" id="UP000647133"/>
    </source>
</evidence>
<dbReference type="Pfam" id="PF04397">
    <property type="entry name" value="LytTR"/>
    <property type="match status" value="1"/>
</dbReference>
<reference evidence="2 3" key="1">
    <citation type="submission" date="2020-09" db="EMBL/GenBank/DDBJ databases">
        <title>Echinicola sp. CAU 1574 isolated from sand of Sido Beach.</title>
        <authorList>
            <person name="Kim W."/>
        </authorList>
    </citation>
    <scope>NUCLEOTIDE SEQUENCE [LARGE SCALE GENOMIC DNA]</scope>
    <source>
        <strain evidence="2 3">CAU 1574</strain>
    </source>
</reference>
<dbReference type="SMART" id="SM00850">
    <property type="entry name" value="LytTR"/>
    <property type="match status" value="1"/>
</dbReference>
<feature type="domain" description="HTH LytTR-type" evidence="1">
    <location>
        <begin position="12"/>
        <end position="111"/>
    </location>
</feature>
<dbReference type="PROSITE" id="PS50930">
    <property type="entry name" value="HTH_LYTTR"/>
    <property type="match status" value="1"/>
</dbReference>
<dbReference type="InterPro" id="IPR007492">
    <property type="entry name" value="LytTR_DNA-bd_dom"/>
</dbReference>
<gene>
    <name evidence="2" type="ORF">IFO69_00930</name>
</gene>
<dbReference type="EMBL" id="JACYTQ010000001">
    <property type="protein sequence ID" value="MBD8487300.1"/>
    <property type="molecule type" value="Genomic_DNA"/>
</dbReference>
<dbReference type="RefSeq" id="WP_192007077.1">
    <property type="nucleotide sequence ID" value="NZ_JACYTQ010000001.1"/>
</dbReference>
<evidence type="ECO:0000259" key="1">
    <source>
        <dbReference type="PROSITE" id="PS50930"/>
    </source>
</evidence>
<dbReference type="Proteomes" id="UP000647133">
    <property type="component" value="Unassembled WGS sequence"/>
</dbReference>
<keyword evidence="3" id="KW-1185">Reference proteome</keyword>